<sequence length="118" mass="13160">MRKKETWNDVSRKNMKNAENEDCRNHQRATLADWCAKNHVALRRRCVKPGEQHASAQISSKPERPGRVISLACRDGQRDTEKNVVAINLKGANKEGSEHLSIVGRVFGKIQVGAVDGT</sequence>
<name>A0ABS8S1G3_DATST</name>
<protein>
    <submittedName>
        <fullName evidence="2">Uncharacterized protein</fullName>
    </submittedName>
</protein>
<feature type="region of interest" description="Disordered" evidence="1">
    <location>
        <begin position="1"/>
        <end position="21"/>
    </location>
</feature>
<keyword evidence="3" id="KW-1185">Reference proteome</keyword>
<proteinExistence type="predicted"/>
<comment type="caution">
    <text evidence="2">The sequence shown here is derived from an EMBL/GenBank/DDBJ whole genome shotgun (WGS) entry which is preliminary data.</text>
</comment>
<reference evidence="2 3" key="1">
    <citation type="journal article" date="2021" name="BMC Genomics">
        <title>Datura genome reveals duplications of psychoactive alkaloid biosynthetic genes and high mutation rate following tissue culture.</title>
        <authorList>
            <person name="Rajewski A."/>
            <person name="Carter-House D."/>
            <person name="Stajich J."/>
            <person name="Litt A."/>
        </authorList>
    </citation>
    <scope>NUCLEOTIDE SEQUENCE [LARGE SCALE GENOMIC DNA]</scope>
    <source>
        <strain evidence="2">AR-01</strain>
    </source>
</reference>
<dbReference type="EMBL" id="JACEIK010000230">
    <property type="protein sequence ID" value="MCD7452940.1"/>
    <property type="molecule type" value="Genomic_DNA"/>
</dbReference>
<evidence type="ECO:0000313" key="3">
    <source>
        <dbReference type="Proteomes" id="UP000823775"/>
    </source>
</evidence>
<organism evidence="2 3">
    <name type="scientific">Datura stramonium</name>
    <name type="common">Jimsonweed</name>
    <name type="synonym">Common thornapple</name>
    <dbReference type="NCBI Taxonomy" id="4076"/>
    <lineage>
        <taxon>Eukaryota</taxon>
        <taxon>Viridiplantae</taxon>
        <taxon>Streptophyta</taxon>
        <taxon>Embryophyta</taxon>
        <taxon>Tracheophyta</taxon>
        <taxon>Spermatophyta</taxon>
        <taxon>Magnoliopsida</taxon>
        <taxon>eudicotyledons</taxon>
        <taxon>Gunneridae</taxon>
        <taxon>Pentapetalae</taxon>
        <taxon>asterids</taxon>
        <taxon>lamiids</taxon>
        <taxon>Solanales</taxon>
        <taxon>Solanaceae</taxon>
        <taxon>Solanoideae</taxon>
        <taxon>Datureae</taxon>
        <taxon>Datura</taxon>
    </lineage>
</organism>
<accession>A0ABS8S1G3</accession>
<evidence type="ECO:0000313" key="2">
    <source>
        <dbReference type="EMBL" id="MCD7452940.1"/>
    </source>
</evidence>
<dbReference type="Proteomes" id="UP000823775">
    <property type="component" value="Unassembled WGS sequence"/>
</dbReference>
<gene>
    <name evidence="2" type="ORF">HAX54_018909</name>
</gene>
<evidence type="ECO:0000256" key="1">
    <source>
        <dbReference type="SAM" id="MobiDB-lite"/>
    </source>
</evidence>